<proteinExistence type="predicted"/>
<name>A0ABQ1L6M7_9RHOB</name>
<dbReference type="Proteomes" id="UP000645462">
    <property type="component" value="Unassembled WGS sequence"/>
</dbReference>
<dbReference type="SUPFAM" id="SSF56784">
    <property type="entry name" value="HAD-like"/>
    <property type="match status" value="1"/>
</dbReference>
<feature type="transmembrane region" description="Helical" evidence="6">
    <location>
        <begin position="353"/>
        <end position="371"/>
    </location>
</feature>
<feature type="transmembrane region" description="Helical" evidence="6">
    <location>
        <begin position="468"/>
        <end position="486"/>
    </location>
</feature>
<evidence type="ECO:0000256" key="5">
    <source>
        <dbReference type="ARBA" id="ARBA00023136"/>
    </source>
</evidence>
<reference evidence="8" key="1">
    <citation type="journal article" date="2019" name="Int. J. Syst. Evol. Microbiol.">
        <title>The Global Catalogue of Microorganisms (GCM) 10K type strain sequencing project: providing services to taxonomists for standard genome sequencing and annotation.</title>
        <authorList>
            <consortium name="The Broad Institute Genomics Platform"/>
            <consortium name="The Broad Institute Genome Sequencing Center for Infectious Disease"/>
            <person name="Wu L."/>
            <person name="Ma J."/>
        </authorList>
    </citation>
    <scope>NUCLEOTIDE SEQUENCE [LARGE SCALE GENOMIC DNA]</scope>
    <source>
        <strain evidence="8">CGMCC 1.12478</strain>
    </source>
</reference>
<keyword evidence="5 6" id="KW-0472">Membrane</keyword>
<keyword evidence="3 6" id="KW-0812">Transmembrane</keyword>
<dbReference type="PANTHER" id="PTHR11048">
    <property type="entry name" value="PRENYLTRANSFERASES"/>
    <property type="match status" value="1"/>
</dbReference>
<dbReference type="Gene3D" id="3.40.50.1000">
    <property type="entry name" value="HAD superfamily/HAD-like"/>
    <property type="match status" value="1"/>
</dbReference>
<dbReference type="PANTHER" id="PTHR11048:SF5">
    <property type="entry name" value="DECAPRENYL-PHOSPHATE PHOSPHORIBOSYLTRANSFERASE"/>
    <property type="match status" value="1"/>
</dbReference>
<keyword evidence="2" id="KW-1003">Cell membrane</keyword>
<dbReference type="Gene3D" id="1.10.357.140">
    <property type="entry name" value="UbiA prenyltransferase"/>
    <property type="match status" value="1"/>
</dbReference>
<dbReference type="InterPro" id="IPR023214">
    <property type="entry name" value="HAD_sf"/>
</dbReference>
<comment type="caution">
    <text evidence="7">The sequence shown here is derived from an EMBL/GenBank/DDBJ whole genome shotgun (WGS) entry which is preliminary data.</text>
</comment>
<evidence type="ECO:0000313" key="8">
    <source>
        <dbReference type="Proteomes" id="UP000645462"/>
    </source>
</evidence>
<sequence length="493" mass="54209">MHKTVSNLTQNQPMDLFVDLDGTLIAGDIAEEALFRATSNPKAFVAAIRAFYQDGLAGLKRSLTTTDAPDVTTFPYRKDVLSYIRQARAEGRRVILATAADLTLAEKVAGHLGLFDAVLGSEPGRNLKGPEKLLAIRELAQGPFEYLGDSTADIPVWQAAAKSGFVNPSRAALREMARSPETVSLHIEREMSAGTALLKAMRPHQWAKNVLVFVPILFAHEYANPEMLLAGVLAFLSFSLCASAVYIVNDIADIQADRKHATKHKRPFAAGHLSIRQGLVAAAVLLGGAILASFLLVNILFGLVLTGYAILTTAYTFWLKRFSTVDVVALSLLYTVRILAGSAATYLAPSPWLLSYSLFFFLSLAYMKRFIELDGMQAKRDNEKLPSRNYYASEVQLVMTFGIANGALSILTLAQYVHSTSVEIAYETPFMLWLIVPIMMFWTYRSWTWASRGKIGDDPVVFALKDRISRICVAIVLLVIITARVVPVSLDLP</sequence>
<comment type="subcellular location">
    <subcellularLocation>
        <location evidence="1">Membrane</location>
        <topology evidence="1">Multi-pass membrane protein</topology>
    </subcellularLocation>
</comment>
<feature type="transmembrane region" description="Helical" evidence="6">
    <location>
        <begin position="397"/>
        <end position="418"/>
    </location>
</feature>
<feature type="transmembrane region" description="Helical" evidence="6">
    <location>
        <begin position="430"/>
        <end position="447"/>
    </location>
</feature>
<feature type="transmembrane region" description="Helical" evidence="6">
    <location>
        <begin position="299"/>
        <end position="318"/>
    </location>
</feature>
<feature type="transmembrane region" description="Helical" evidence="6">
    <location>
        <begin position="273"/>
        <end position="293"/>
    </location>
</feature>
<keyword evidence="8" id="KW-1185">Reference proteome</keyword>
<evidence type="ECO:0000256" key="6">
    <source>
        <dbReference type="SAM" id="Phobius"/>
    </source>
</evidence>
<feature type="transmembrane region" description="Helical" evidence="6">
    <location>
        <begin position="229"/>
        <end position="252"/>
    </location>
</feature>
<accession>A0ABQ1L6M7</accession>
<evidence type="ECO:0000313" key="7">
    <source>
        <dbReference type="EMBL" id="GGC20331.1"/>
    </source>
</evidence>
<dbReference type="InterPro" id="IPR044878">
    <property type="entry name" value="UbiA_sf"/>
</dbReference>
<dbReference type="NCBIfam" id="NF006088">
    <property type="entry name" value="PRK08238.1"/>
    <property type="match status" value="1"/>
</dbReference>
<dbReference type="InterPro" id="IPR000537">
    <property type="entry name" value="UbiA_prenyltransferase"/>
</dbReference>
<feature type="transmembrane region" description="Helical" evidence="6">
    <location>
        <begin position="325"/>
        <end position="347"/>
    </location>
</feature>
<dbReference type="EMBL" id="BMFC01000017">
    <property type="protein sequence ID" value="GGC20331.1"/>
    <property type="molecule type" value="Genomic_DNA"/>
</dbReference>
<dbReference type="Pfam" id="PF01040">
    <property type="entry name" value="UbiA"/>
    <property type="match status" value="1"/>
</dbReference>
<protein>
    <submittedName>
        <fullName evidence="7">Membrane protein</fullName>
    </submittedName>
</protein>
<evidence type="ECO:0000256" key="2">
    <source>
        <dbReference type="ARBA" id="ARBA00022475"/>
    </source>
</evidence>
<gene>
    <name evidence="7" type="ORF">GCM10011363_41240</name>
</gene>
<dbReference type="InterPro" id="IPR036412">
    <property type="entry name" value="HAD-like_sf"/>
</dbReference>
<dbReference type="CDD" id="cd13963">
    <property type="entry name" value="PT_UbiA_2"/>
    <property type="match status" value="1"/>
</dbReference>
<evidence type="ECO:0000256" key="4">
    <source>
        <dbReference type="ARBA" id="ARBA00022989"/>
    </source>
</evidence>
<evidence type="ECO:0000256" key="1">
    <source>
        <dbReference type="ARBA" id="ARBA00004141"/>
    </source>
</evidence>
<keyword evidence="4 6" id="KW-1133">Transmembrane helix</keyword>
<dbReference type="RefSeq" id="WP_268236140.1">
    <property type="nucleotide sequence ID" value="NZ_BMFC01000017.1"/>
</dbReference>
<evidence type="ECO:0000256" key="3">
    <source>
        <dbReference type="ARBA" id="ARBA00022692"/>
    </source>
</evidence>
<dbReference type="InterPro" id="IPR039653">
    <property type="entry name" value="Prenyltransferase"/>
</dbReference>
<dbReference type="Pfam" id="PF12710">
    <property type="entry name" value="HAD"/>
    <property type="match status" value="1"/>
</dbReference>
<organism evidence="7 8">
    <name type="scientific">Marivita lacus</name>
    <dbReference type="NCBI Taxonomy" id="1323742"/>
    <lineage>
        <taxon>Bacteria</taxon>
        <taxon>Pseudomonadati</taxon>
        <taxon>Pseudomonadota</taxon>
        <taxon>Alphaproteobacteria</taxon>
        <taxon>Rhodobacterales</taxon>
        <taxon>Roseobacteraceae</taxon>
        <taxon>Marivita</taxon>
    </lineage>
</organism>